<dbReference type="Proteomes" id="UP000681722">
    <property type="component" value="Unassembled WGS sequence"/>
</dbReference>
<dbReference type="PANTHER" id="PTHR16469:SF27">
    <property type="entry name" value="UBIQUITIN-ASSOCIATED AND SH3 DOMAIN-CONTAINING BA-RELATED"/>
    <property type="match status" value="1"/>
</dbReference>
<feature type="compositionally biased region" description="Acidic residues" evidence="1">
    <location>
        <begin position="1"/>
        <end position="11"/>
    </location>
</feature>
<accession>A0A815X1I5</accession>
<dbReference type="SUPFAM" id="SSF53254">
    <property type="entry name" value="Phosphoglycerate mutase-like"/>
    <property type="match status" value="1"/>
</dbReference>
<protein>
    <submittedName>
        <fullName evidence="3">Uncharacterized protein</fullName>
    </submittedName>
</protein>
<feature type="compositionally biased region" description="Polar residues" evidence="1">
    <location>
        <begin position="103"/>
        <end position="115"/>
    </location>
</feature>
<dbReference type="Proteomes" id="UP000677228">
    <property type="component" value="Unassembled WGS sequence"/>
</dbReference>
<dbReference type="Gene3D" id="3.40.50.1240">
    <property type="entry name" value="Phosphoglycerate mutase-like"/>
    <property type="match status" value="1"/>
</dbReference>
<dbReference type="AlphaFoldDB" id="A0A815X1I5"/>
<dbReference type="CDD" id="cd07067">
    <property type="entry name" value="HP_PGM_like"/>
    <property type="match status" value="1"/>
</dbReference>
<dbReference type="EMBL" id="CAJOBA010037579">
    <property type="protein sequence ID" value="CAF4044801.1"/>
    <property type="molecule type" value="Genomic_DNA"/>
</dbReference>
<dbReference type="PANTHER" id="PTHR16469">
    <property type="entry name" value="UBIQUITIN-ASSOCIATED AND SH3 DOMAIN-CONTAINING BA-RELATED"/>
    <property type="match status" value="1"/>
</dbReference>
<dbReference type="EMBL" id="CAJNOQ010027116">
    <property type="protein sequence ID" value="CAF1551024.1"/>
    <property type="molecule type" value="Genomic_DNA"/>
</dbReference>
<evidence type="ECO:0000313" key="5">
    <source>
        <dbReference type="EMBL" id="CAF4412030.1"/>
    </source>
</evidence>
<dbReference type="Pfam" id="PF00300">
    <property type="entry name" value="His_Phos_1"/>
    <property type="match status" value="1"/>
</dbReference>
<dbReference type="Proteomes" id="UP000682733">
    <property type="component" value="Unassembled WGS sequence"/>
</dbReference>
<feature type="region of interest" description="Disordered" evidence="1">
    <location>
        <begin position="1"/>
        <end position="20"/>
    </location>
</feature>
<comment type="caution">
    <text evidence="3">The sequence shown here is derived from an EMBL/GenBank/DDBJ whole genome shotgun (WGS) entry which is preliminary data.</text>
</comment>
<evidence type="ECO:0000313" key="4">
    <source>
        <dbReference type="EMBL" id="CAF4044801.1"/>
    </source>
</evidence>
<evidence type="ECO:0000313" key="6">
    <source>
        <dbReference type="Proteomes" id="UP000663829"/>
    </source>
</evidence>
<dbReference type="InterPro" id="IPR051710">
    <property type="entry name" value="Phosphatase_SH3-domain"/>
</dbReference>
<dbReference type="Proteomes" id="UP000663829">
    <property type="component" value="Unassembled WGS sequence"/>
</dbReference>
<evidence type="ECO:0000313" key="2">
    <source>
        <dbReference type="EMBL" id="CAF1237166.1"/>
    </source>
</evidence>
<organism evidence="3 6">
    <name type="scientific">Didymodactylos carnosus</name>
    <dbReference type="NCBI Taxonomy" id="1234261"/>
    <lineage>
        <taxon>Eukaryota</taxon>
        <taxon>Metazoa</taxon>
        <taxon>Spiralia</taxon>
        <taxon>Gnathifera</taxon>
        <taxon>Rotifera</taxon>
        <taxon>Eurotatoria</taxon>
        <taxon>Bdelloidea</taxon>
        <taxon>Philodinida</taxon>
        <taxon>Philodinidae</taxon>
        <taxon>Didymodactylos</taxon>
    </lineage>
</organism>
<dbReference type="EMBL" id="CAJNOK010016031">
    <property type="protein sequence ID" value="CAF1237166.1"/>
    <property type="molecule type" value="Genomic_DNA"/>
</dbReference>
<evidence type="ECO:0000313" key="3">
    <source>
        <dbReference type="EMBL" id="CAF1551024.1"/>
    </source>
</evidence>
<dbReference type="InterPro" id="IPR013078">
    <property type="entry name" value="His_Pase_superF_clade-1"/>
</dbReference>
<evidence type="ECO:0000256" key="1">
    <source>
        <dbReference type="SAM" id="MobiDB-lite"/>
    </source>
</evidence>
<sequence length="402" mass="46255">MNSDAYDTDGGTDDRHHLTSRYGSLISPQILRRHDVIQMSSPQIPPRHPLRKAVPSPTILTPQIRLHHGEHEIHSDLLPQHDVRKHIRNGRKLLPITAATPVAHTSSPAQNSPSPTDRHHMADHRLPLVVQDMHEQKRQVKERIQNHPVSKTPPLRFIFIRHSERVDQTVGSDWFSRAFDLRTGAYHRYNINLPKSLPNRSHFQAYEFDPPLTVEGWKNARIVGRGLLDKNLTSNICLTSSALRCVQTCELLIAGMRRRERLQMRVEPGLFECPHSNTKLVDSFMTKGELLTNDYNIKADYKPVIPKITVPETLEEYFQRSQWVMQRIIDRYKFRGGNVLIVTHAPGLIALTDALQGIKSNPDTLYRVVSRFQYLATRVAEFENGRWNVHDQPFDHRRAGGE</sequence>
<feature type="region of interest" description="Disordered" evidence="1">
    <location>
        <begin position="100"/>
        <end position="120"/>
    </location>
</feature>
<dbReference type="OrthoDB" id="414418at2759"/>
<gene>
    <name evidence="3" type="ORF">GPM918_LOCUS39206</name>
    <name evidence="2" type="ORF">OVA965_LOCUS25647</name>
    <name evidence="5" type="ORF">SRO942_LOCUS40065</name>
    <name evidence="4" type="ORF">TMI583_LOCUS26379</name>
</gene>
<dbReference type="InterPro" id="IPR029033">
    <property type="entry name" value="His_PPase_superfam"/>
</dbReference>
<dbReference type="EMBL" id="CAJOBC010092795">
    <property type="protein sequence ID" value="CAF4412030.1"/>
    <property type="molecule type" value="Genomic_DNA"/>
</dbReference>
<reference evidence="3" key="1">
    <citation type="submission" date="2021-02" db="EMBL/GenBank/DDBJ databases">
        <authorList>
            <person name="Nowell W R."/>
        </authorList>
    </citation>
    <scope>NUCLEOTIDE SEQUENCE</scope>
</reference>
<name>A0A815X1I5_9BILA</name>
<proteinExistence type="predicted"/>
<keyword evidence="6" id="KW-1185">Reference proteome</keyword>